<name>A0A8J4WSZ2_CLAMG</name>
<feature type="non-terminal residue" evidence="1">
    <location>
        <position position="1"/>
    </location>
</feature>
<evidence type="ECO:0000313" key="1">
    <source>
        <dbReference type="EMBL" id="KAF5891854.1"/>
    </source>
</evidence>
<dbReference type="EMBL" id="QNUK01000546">
    <property type="protein sequence ID" value="KAF5891854.1"/>
    <property type="molecule type" value="Genomic_DNA"/>
</dbReference>
<accession>A0A8J4WSZ2</accession>
<dbReference type="AlphaFoldDB" id="A0A8J4WSZ2"/>
<keyword evidence="2" id="KW-1185">Reference proteome</keyword>
<sequence>FLQSLVPYLAKTWNQNSFKNWTNSLSVSSISSGVKVETLAPNLRRFCTRLKMT</sequence>
<feature type="non-terminal residue" evidence="1">
    <location>
        <position position="53"/>
    </location>
</feature>
<protein>
    <submittedName>
        <fullName evidence="1">Uncharacterized protein</fullName>
    </submittedName>
</protein>
<gene>
    <name evidence="1" type="ORF">DAT39_018445</name>
</gene>
<proteinExistence type="predicted"/>
<reference evidence="1" key="1">
    <citation type="submission" date="2020-07" db="EMBL/GenBank/DDBJ databases">
        <title>Clarias magur genome sequencing, assembly and annotation.</title>
        <authorList>
            <person name="Kushwaha B."/>
            <person name="Kumar R."/>
            <person name="Das P."/>
            <person name="Joshi C.G."/>
            <person name="Kumar D."/>
            <person name="Nagpure N.S."/>
            <person name="Pandey M."/>
            <person name="Agarwal S."/>
            <person name="Srivastava S."/>
            <person name="Singh M."/>
            <person name="Sahoo L."/>
            <person name="Jayasankar P."/>
            <person name="Meher P.K."/>
            <person name="Koringa P.G."/>
            <person name="Iquebal M.A."/>
            <person name="Das S.P."/>
            <person name="Bit A."/>
            <person name="Patnaik S."/>
            <person name="Patel N."/>
            <person name="Shah T.M."/>
            <person name="Hinsu A."/>
            <person name="Jena J.K."/>
        </authorList>
    </citation>
    <scope>NUCLEOTIDE SEQUENCE</scope>
    <source>
        <strain evidence="1">CIFAMagur01</strain>
        <tissue evidence="1">Testis</tissue>
    </source>
</reference>
<evidence type="ECO:0000313" key="2">
    <source>
        <dbReference type="Proteomes" id="UP000727407"/>
    </source>
</evidence>
<dbReference type="Proteomes" id="UP000727407">
    <property type="component" value="Unassembled WGS sequence"/>
</dbReference>
<comment type="caution">
    <text evidence="1">The sequence shown here is derived from an EMBL/GenBank/DDBJ whole genome shotgun (WGS) entry which is preliminary data.</text>
</comment>
<organism evidence="1 2">
    <name type="scientific">Clarias magur</name>
    <name type="common">Asian catfish</name>
    <name type="synonym">Macropteronotus magur</name>
    <dbReference type="NCBI Taxonomy" id="1594786"/>
    <lineage>
        <taxon>Eukaryota</taxon>
        <taxon>Metazoa</taxon>
        <taxon>Chordata</taxon>
        <taxon>Craniata</taxon>
        <taxon>Vertebrata</taxon>
        <taxon>Euteleostomi</taxon>
        <taxon>Actinopterygii</taxon>
        <taxon>Neopterygii</taxon>
        <taxon>Teleostei</taxon>
        <taxon>Ostariophysi</taxon>
        <taxon>Siluriformes</taxon>
        <taxon>Clariidae</taxon>
        <taxon>Clarias</taxon>
    </lineage>
</organism>